<evidence type="ECO:0000256" key="2">
    <source>
        <dbReference type="ARBA" id="ARBA00022801"/>
    </source>
</evidence>
<dbReference type="GO" id="GO:0005829">
    <property type="term" value="C:cytosol"/>
    <property type="evidence" value="ECO:0007669"/>
    <property type="project" value="TreeGrafter"/>
</dbReference>
<comment type="catalytic activity">
    <reaction evidence="1 3">
        <text>Thiol-dependent hydrolysis of ester, thioester, amide, peptide and isopeptide bonds formed by the C-terminal Gly of ubiquitin (a 76-residue protein attached to proteins as an intracellular targeting signal).</text>
        <dbReference type="EC" id="3.4.19.12"/>
    </reaction>
</comment>
<dbReference type="InterPro" id="IPR003323">
    <property type="entry name" value="OTU_dom"/>
</dbReference>
<dbReference type="Gene3D" id="3.90.70.80">
    <property type="match status" value="1"/>
</dbReference>
<keyword evidence="3" id="KW-0788">Thiol protease</keyword>
<keyword evidence="6" id="KW-1185">Reference proteome</keyword>
<comment type="caution">
    <text evidence="5">The sequence shown here is derived from an EMBL/GenBank/DDBJ whole genome shotgun (WGS) entry which is preliminary data.</text>
</comment>
<evidence type="ECO:0000256" key="3">
    <source>
        <dbReference type="RuleBase" id="RU367104"/>
    </source>
</evidence>
<evidence type="ECO:0000313" key="5">
    <source>
        <dbReference type="EMBL" id="GAA0138461.1"/>
    </source>
</evidence>
<dbReference type="FunFam" id="3.90.70.80:FF:000007">
    <property type="entry name" value="OTU domain-containing protein"/>
    <property type="match status" value="1"/>
</dbReference>
<dbReference type="InterPro" id="IPR038765">
    <property type="entry name" value="Papain-like_cys_pep_sf"/>
</dbReference>
<dbReference type="AlphaFoldDB" id="A0AAV3NI28"/>
<evidence type="ECO:0000259" key="4">
    <source>
        <dbReference type="PROSITE" id="PS50802"/>
    </source>
</evidence>
<protein>
    <recommendedName>
        <fullName evidence="3">Ubiquitin thioesterase OTU</fullName>
        <ecNumber evidence="3">3.4.19.12</ecNumber>
    </recommendedName>
</protein>
<dbReference type="PANTHER" id="PTHR13312">
    <property type="entry name" value="HIV-INDUCED PROTEIN-7-LIKE PROTEASE"/>
    <property type="match status" value="1"/>
</dbReference>
<comment type="subcellular location">
    <subcellularLocation>
        <location evidence="3">Cytoplasm</location>
    </subcellularLocation>
</comment>
<accession>A0AAV3NI28</accession>
<comment type="function">
    <text evidence="3">Hydrolase that can remove conjugated ubiquitin from proteins and may therefore play an important regulatory role at the level of protein turnover by preventing degradation.</text>
</comment>
<keyword evidence="2 3" id="KW-0378">Hydrolase</keyword>
<sequence>MAVYFPVRICMKNVTSFSGSSYRNMNNNICDVSFGGSAHMHSFRIGVGKANYDTTLASSSNSFTSSVRLRTSHRSCLGSINAKQINGHHSLQLNCIRDSRFSLKTCSDISFHSHDVKLRLLMPNNGNMTKSKYSIHPGSRRQSYGLVSLLIGSLVCCSYSEPSYAEASDAKNIKEDNSGSSPACFSHGKKVYTDYSVIGIPGDGRCLFRSVAHGACLRSGKPIPDENIQRKLADELRDKVADEFIKRREETEWFIEGDFDTYVKHIRKPHVWGGEPELLMASHVLQMPITVYMDDQESGGLISIAEYGQEYGKDSPIEVLYHGSGHYDALQIQRQKSARSRL</sequence>
<dbReference type="Pfam" id="PF02338">
    <property type="entry name" value="OTU"/>
    <property type="match status" value="1"/>
</dbReference>
<dbReference type="PROSITE" id="PS50802">
    <property type="entry name" value="OTU"/>
    <property type="match status" value="1"/>
</dbReference>
<dbReference type="PANTHER" id="PTHR13312:SF5">
    <property type="entry name" value="UBIQUITIN THIOESTERASE OTU"/>
    <property type="match status" value="1"/>
</dbReference>
<dbReference type="GO" id="GO:0030968">
    <property type="term" value="P:endoplasmic reticulum unfolded protein response"/>
    <property type="evidence" value="ECO:0007669"/>
    <property type="project" value="TreeGrafter"/>
</dbReference>
<keyword evidence="3" id="KW-0963">Cytoplasm</keyword>
<evidence type="ECO:0000313" key="6">
    <source>
        <dbReference type="Proteomes" id="UP001454036"/>
    </source>
</evidence>
<dbReference type="GO" id="GO:0016579">
    <property type="term" value="P:protein deubiquitination"/>
    <property type="evidence" value="ECO:0007669"/>
    <property type="project" value="TreeGrafter"/>
</dbReference>
<dbReference type="CDD" id="cd22760">
    <property type="entry name" value="OTU_plant_OTU4-like"/>
    <property type="match status" value="1"/>
</dbReference>
<dbReference type="Proteomes" id="UP001454036">
    <property type="component" value="Unassembled WGS sequence"/>
</dbReference>
<dbReference type="EMBL" id="BAABME010014944">
    <property type="protein sequence ID" value="GAA0138461.1"/>
    <property type="molecule type" value="Genomic_DNA"/>
</dbReference>
<reference evidence="5 6" key="1">
    <citation type="submission" date="2024-01" db="EMBL/GenBank/DDBJ databases">
        <title>The complete chloroplast genome sequence of Lithospermum erythrorhizon: insights into the phylogenetic relationship among Boraginaceae species and the maternal lineages of purple gromwells.</title>
        <authorList>
            <person name="Okada T."/>
            <person name="Watanabe K."/>
        </authorList>
    </citation>
    <scope>NUCLEOTIDE SEQUENCE [LARGE SCALE GENOMIC DNA]</scope>
</reference>
<gene>
    <name evidence="5" type="ORF">LIER_34934</name>
</gene>
<keyword evidence="5" id="KW-0645">Protease</keyword>
<keyword evidence="3" id="KW-0833">Ubl conjugation pathway</keyword>
<dbReference type="GO" id="GO:0005634">
    <property type="term" value="C:nucleus"/>
    <property type="evidence" value="ECO:0007669"/>
    <property type="project" value="TreeGrafter"/>
</dbReference>
<feature type="domain" description="OTU" evidence="4">
    <location>
        <begin position="195"/>
        <end position="333"/>
    </location>
</feature>
<organism evidence="5 6">
    <name type="scientific">Lithospermum erythrorhizon</name>
    <name type="common">Purple gromwell</name>
    <name type="synonym">Lithospermum officinale var. erythrorhizon</name>
    <dbReference type="NCBI Taxonomy" id="34254"/>
    <lineage>
        <taxon>Eukaryota</taxon>
        <taxon>Viridiplantae</taxon>
        <taxon>Streptophyta</taxon>
        <taxon>Embryophyta</taxon>
        <taxon>Tracheophyta</taxon>
        <taxon>Spermatophyta</taxon>
        <taxon>Magnoliopsida</taxon>
        <taxon>eudicotyledons</taxon>
        <taxon>Gunneridae</taxon>
        <taxon>Pentapetalae</taxon>
        <taxon>asterids</taxon>
        <taxon>lamiids</taxon>
        <taxon>Boraginales</taxon>
        <taxon>Boraginaceae</taxon>
        <taxon>Boraginoideae</taxon>
        <taxon>Lithospermeae</taxon>
        <taxon>Lithospermum</taxon>
    </lineage>
</organism>
<dbReference type="SUPFAM" id="SSF54001">
    <property type="entry name" value="Cysteine proteinases"/>
    <property type="match status" value="1"/>
</dbReference>
<dbReference type="InterPro" id="IPR047947">
    <property type="entry name" value="OTU4_OTU"/>
</dbReference>
<proteinExistence type="predicted"/>
<name>A0AAV3NI28_LITER</name>
<dbReference type="GO" id="GO:0036503">
    <property type="term" value="P:ERAD pathway"/>
    <property type="evidence" value="ECO:0007669"/>
    <property type="project" value="TreeGrafter"/>
</dbReference>
<evidence type="ECO:0000256" key="1">
    <source>
        <dbReference type="ARBA" id="ARBA00000707"/>
    </source>
</evidence>
<dbReference type="EC" id="3.4.19.12" evidence="3"/>
<dbReference type="GO" id="GO:0004843">
    <property type="term" value="F:cysteine-type deubiquitinase activity"/>
    <property type="evidence" value="ECO:0007669"/>
    <property type="project" value="UniProtKB-UniRule"/>
</dbReference>